<feature type="transmembrane region" description="Helical" evidence="2">
    <location>
        <begin position="802"/>
        <end position="821"/>
    </location>
</feature>
<sequence>MIQRKLKKKFSMLLALILTFGTMFSGTMSVHAEEAPQEILSLSFDMDEVKEPVLGDTVPDSFNVQPNDGNSLTDGGEVFASWRVKQADGNWGYAKPTSETVQFEAGKEYRLRFDIQNLKAADGKIFHDNVPAVKVNDMDVSVVTDDNVTDSYYTKTDDTTVSFAMYSKSFKIENILSEVPPAETPEKTFIVTKDTDGSEIGRYDTLQDTLGAINSDNKDKWNAYTVMVTRDYTEDDKAPGIPMNATVTVTSSPGNQFVITRVNPGKAWSSRHFNVGGDSSLTLKNIILDGNNAMGGIYSDGGVGTHTRATTIILDEGAVIRNCLGRGSDPYTPWSGGAIVTLGNGKGVVTTIKKGAVIENCKSSEGYDGGAVYVDEGTQLNLEGGVIEGCEAIGTEVTVGGSIRHSNGGAIMLHGTMNMTGGIISNNKTTASGGGIAVSDTGRLSITGGTIKGNNGAHGGGIFIQESTSETKIENVTFMRNQAKYGGGVYLHKNAGINVSNSTFSNNFAIQGGAIYTGNSDYDNPADTGKYQTVKLAGDVSFENNSASYGLYTPPENADEFTNLKFSKSSVTGKNIFPVDSLLTNYDINYINGDKIDPTEKYQIRFEFKSTTSERDLPSDILDLLPDPIIGIKKGDKVTLPIFADSEIKVEDGKWVFTGWKDGTEIVVNDNILVVGEWKFCPNMSVINNVPTISANDVTLNVDDNFDPLLDVSATDKEDGDITLTKDNIIANDVDTSKAGIYHVTYKVTDKNGASAEKTITVTVEQKTTNKPQQPQKPNKPNNTTKPDKQSKSPKTGDMSNISLFAFMFAGSSGALAVLFGKKRKRNKNA</sequence>
<feature type="domain" description="Pesticidal crystal protein Cry22Aa Ig-like" evidence="4">
    <location>
        <begin position="695"/>
        <end position="764"/>
    </location>
</feature>
<organism evidence="6">
    <name type="scientific">Anaerostipes caccae</name>
    <dbReference type="NCBI Taxonomy" id="105841"/>
    <lineage>
        <taxon>Bacteria</taxon>
        <taxon>Bacillati</taxon>
        <taxon>Bacillota</taxon>
        <taxon>Clostridia</taxon>
        <taxon>Lachnospirales</taxon>
        <taxon>Lachnospiraceae</taxon>
        <taxon>Anaerostipes</taxon>
    </lineage>
</organism>
<reference evidence="6" key="1">
    <citation type="submission" date="2019-11" db="EMBL/GenBank/DDBJ databases">
        <authorList>
            <person name="Feng L."/>
        </authorList>
    </citation>
    <scope>NUCLEOTIDE SEQUENCE</scope>
    <source>
        <strain evidence="6">AcaccaeLFYP115</strain>
    </source>
</reference>
<dbReference type="PANTHER" id="PTHR32158">
    <property type="entry name" value="RING-TYPE DOMAIN-CONTAINING PROTEIN"/>
    <property type="match status" value="1"/>
</dbReference>
<feature type="signal peptide" evidence="3">
    <location>
        <begin position="1"/>
        <end position="25"/>
    </location>
</feature>
<keyword evidence="2" id="KW-1133">Transmembrane helix</keyword>
<dbReference type="InterPro" id="IPR032179">
    <property type="entry name" value="Cry22Aa_Ig-like"/>
</dbReference>
<evidence type="ECO:0000259" key="4">
    <source>
        <dbReference type="Pfam" id="PF16403"/>
    </source>
</evidence>
<evidence type="ECO:0000313" key="6">
    <source>
        <dbReference type="EMBL" id="VYS73290.1"/>
    </source>
</evidence>
<dbReference type="Pfam" id="PF16403">
    <property type="entry name" value="Bact_surface_Ig-like"/>
    <property type="match status" value="1"/>
</dbReference>
<dbReference type="Gene3D" id="2.60.40.10">
    <property type="entry name" value="Immunoglobulins"/>
    <property type="match status" value="1"/>
</dbReference>
<dbReference type="InterPro" id="IPR006626">
    <property type="entry name" value="PbH1"/>
</dbReference>
<feature type="region of interest" description="Disordered" evidence="1">
    <location>
        <begin position="764"/>
        <end position="798"/>
    </location>
</feature>
<dbReference type="SUPFAM" id="SSF51126">
    <property type="entry name" value="Pectin lyase-like"/>
    <property type="match status" value="1"/>
</dbReference>
<dbReference type="InterPro" id="IPR011050">
    <property type="entry name" value="Pectin_lyase_fold/virulence"/>
</dbReference>
<feature type="compositionally biased region" description="Low complexity" evidence="1">
    <location>
        <begin position="766"/>
        <end position="785"/>
    </location>
</feature>
<dbReference type="NCBIfam" id="TIGR03063">
    <property type="entry name" value="srtB_target"/>
    <property type="match status" value="1"/>
</dbReference>
<dbReference type="InterPro" id="IPR013783">
    <property type="entry name" value="Ig-like_fold"/>
</dbReference>
<protein>
    <submittedName>
        <fullName evidence="6">Pesticidal crystal protein cry22Aa</fullName>
    </submittedName>
</protein>
<evidence type="ECO:0000259" key="5">
    <source>
        <dbReference type="Pfam" id="PF18655"/>
    </source>
</evidence>
<dbReference type="Pfam" id="PF18655">
    <property type="entry name" value="SHIRT"/>
    <property type="match status" value="1"/>
</dbReference>
<dbReference type="NCBIfam" id="TIGR01167">
    <property type="entry name" value="LPXTG_anchor"/>
    <property type="match status" value="1"/>
</dbReference>
<evidence type="ECO:0000256" key="2">
    <source>
        <dbReference type="SAM" id="Phobius"/>
    </source>
</evidence>
<dbReference type="AlphaFoldDB" id="A0A6N2QZG7"/>
<evidence type="ECO:0000256" key="1">
    <source>
        <dbReference type="SAM" id="MobiDB-lite"/>
    </source>
</evidence>
<dbReference type="InterPro" id="IPR041030">
    <property type="entry name" value="SHIRT"/>
</dbReference>
<dbReference type="RefSeq" id="WP_006566129.1">
    <property type="nucleotide sequence ID" value="NZ_BAABZP010000001.1"/>
</dbReference>
<accession>A0A6N2QZG7</accession>
<dbReference type="PANTHER" id="PTHR32158:SF21">
    <property type="match status" value="1"/>
</dbReference>
<dbReference type="SMART" id="SM00710">
    <property type="entry name" value="PbH1"/>
    <property type="match status" value="7"/>
</dbReference>
<feature type="domain" description="SHIRT" evidence="5">
    <location>
        <begin position="600"/>
        <end position="680"/>
    </location>
</feature>
<keyword evidence="2" id="KW-0812">Transmembrane</keyword>
<dbReference type="InterPro" id="IPR017502">
    <property type="entry name" value="Sortase_SrtB_target"/>
</dbReference>
<keyword evidence="3" id="KW-0732">Signal</keyword>
<feature type="chain" id="PRO_5039697131" evidence="3">
    <location>
        <begin position="26"/>
        <end position="830"/>
    </location>
</feature>
<evidence type="ECO:0000256" key="3">
    <source>
        <dbReference type="SAM" id="SignalP"/>
    </source>
</evidence>
<gene>
    <name evidence="6" type="ORF">ACLFYP115_00124</name>
</gene>
<dbReference type="EMBL" id="CACRSQ010000002">
    <property type="protein sequence ID" value="VYS73290.1"/>
    <property type="molecule type" value="Genomic_DNA"/>
</dbReference>
<proteinExistence type="predicted"/>
<name>A0A6N2QZG7_9FIRM</name>
<keyword evidence="2" id="KW-0472">Membrane</keyword>